<sequence>MNITELRHGEPYPMDLLLLADPSEELVREYIERGRCFTGAAADGRVIGVYVLLPTRPGTVELVNVAVSEDCHGRGYGKELVLHAVGQAREFGFKTIEIGTGSTGVAQLALYQKCGFRITGIDKDFFVRHYAEEIYENGMQVIDMVRMSQDL</sequence>
<dbReference type="InterPro" id="IPR000182">
    <property type="entry name" value="GNAT_dom"/>
</dbReference>
<proteinExistence type="predicted"/>
<dbReference type="PANTHER" id="PTHR13947">
    <property type="entry name" value="GNAT FAMILY N-ACETYLTRANSFERASE"/>
    <property type="match status" value="1"/>
</dbReference>
<keyword evidence="6" id="KW-1185">Reference proteome</keyword>
<evidence type="ECO:0000313" key="6">
    <source>
        <dbReference type="Proteomes" id="UP001527202"/>
    </source>
</evidence>
<dbReference type="RefSeq" id="WP_042227127.1">
    <property type="nucleotide sequence ID" value="NZ_CP026520.1"/>
</dbReference>
<dbReference type="InterPro" id="IPR050769">
    <property type="entry name" value="NAT_camello-type"/>
</dbReference>
<dbReference type="Proteomes" id="UP001527202">
    <property type="component" value="Unassembled WGS sequence"/>
</dbReference>
<protein>
    <submittedName>
        <fullName evidence="3 4">N-acetyltransferase</fullName>
    </submittedName>
</protein>
<feature type="domain" description="N-acetyltransferase" evidence="2">
    <location>
        <begin position="1"/>
        <end position="151"/>
    </location>
</feature>
<dbReference type="GeneID" id="95377053"/>
<evidence type="ECO:0000313" key="5">
    <source>
        <dbReference type="Proteomes" id="UP000288943"/>
    </source>
</evidence>
<evidence type="ECO:0000313" key="3">
    <source>
        <dbReference type="EMBL" id="MCY9596896.1"/>
    </source>
</evidence>
<dbReference type="AlphaFoldDB" id="A0A410WZA5"/>
<gene>
    <name evidence="3" type="ORF">M5X16_14045</name>
    <name evidence="4" type="ORF">PC41400_19860</name>
</gene>
<evidence type="ECO:0000256" key="1">
    <source>
        <dbReference type="ARBA" id="ARBA00022679"/>
    </source>
</evidence>
<dbReference type="SUPFAM" id="SSF55729">
    <property type="entry name" value="Acyl-CoA N-acyltransferases (Nat)"/>
    <property type="match status" value="1"/>
</dbReference>
<dbReference type="EMBL" id="CP026520">
    <property type="protein sequence ID" value="QAV19789.1"/>
    <property type="molecule type" value="Genomic_DNA"/>
</dbReference>
<accession>A0A410WZA5</accession>
<dbReference type="Proteomes" id="UP000288943">
    <property type="component" value="Chromosome"/>
</dbReference>
<dbReference type="PANTHER" id="PTHR13947:SF37">
    <property type="entry name" value="LD18367P"/>
    <property type="match status" value="1"/>
</dbReference>
<evidence type="ECO:0000313" key="4">
    <source>
        <dbReference type="EMBL" id="QAV19789.1"/>
    </source>
</evidence>
<dbReference type="GO" id="GO:0008080">
    <property type="term" value="F:N-acetyltransferase activity"/>
    <property type="evidence" value="ECO:0007669"/>
    <property type="project" value="InterPro"/>
</dbReference>
<evidence type="ECO:0000259" key="2">
    <source>
        <dbReference type="PROSITE" id="PS51186"/>
    </source>
</evidence>
<reference evidence="4 5" key="1">
    <citation type="submission" date="2018-01" db="EMBL/GenBank/DDBJ databases">
        <title>The whole genome sequencing and assembly of Paenibacillus chitinolyticus KCCM 41400 strain.</title>
        <authorList>
            <person name="Kim J.-Y."/>
            <person name="Park M.-K."/>
            <person name="Lee Y.-J."/>
            <person name="Yi H."/>
            <person name="Bahn Y.-S."/>
            <person name="Kim J.F."/>
            <person name="Lee D.-W."/>
        </authorList>
    </citation>
    <scope>NUCLEOTIDE SEQUENCE [LARGE SCALE GENOMIC DNA]</scope>
    <source>
        <strain evidence="4 5">KCCM 41400</strain>
    </source>
</reference>
<keyword evidence="1 4" id="KW-0808">Transferase</keyword>
<dbReference type="Gene3D" id="3.40.630.30">
    <property type="match status" value="1"/>
</dbReference>
<dbReference type="KEGG" id="pchi:PC41400_19860"/>
<dbReference type="OrthoDB" id="162775at2"/>
<dbReference type="EMBL" id="JAMDMJ010000015">
    <property type="protein sequence ID" value="MCY9596896.1"/>
    <property type="molecule type" value="Genomic_DNA"/>
</dbReference>
<dbReference type="PROSITE" id="PS51186">
    <property type="entry name" value="GNAT"/>
    <property type="match status" value="1"/>
</dbReference>
<dbReference type="InterPro" id="IPR016181">
    <property type="entry name" value="Acyl_CoA_acyltransferase"/>
</dbReference>
<organism evidence="4 5">
    <name type="scientific">Paenibacillus chitinolyticus</name>
    <dbReference type="NCBI Taxonomy" id="79263"/>
    <lineage>
        <taxon>Bacteria</taxon>
        <taxon>Bacillati</taxon>
        <taxon>Bacillota</taxon>
        <taxon>Bacilli</taxon>
        <taxon>Bacillales</taxon>
        <taxon>Paenibacillaceae</taxon>
        <taxon>Paenibacillus</taxon>
    </lineage>
</organism>
<name>A0A410WZA5_9BACL</name>
<dbReference type="Pfam" id="PF00583">
    <property type="entry name" value="Acetyltransf_1"/>
    <property type="match status" value="1"/>
</dbReference>
<reference evidence="3 6" key="2">
    <citation type="submission" date="2022-05" db="EMBL/GenBank/DDBJ databases">
        <title>Genome Sequencing of Bee-Associated Microbes.</title>
        <authorList>
            <person name="Dunlap C."/>
        </authorList>
    </citation>
    <scope>NUCLEOTIDE SEQUENCE [LARGE SCALE GENOMIC DNA]</scope>
    <source>
        <strain evidence="3 6">NRRL B-23120</strain>
    </source>
</reference>
<dbReference type="CDD" id="cd04301">
    <property type="entry name" value="NAT_SF"/>
    <property type="match status" value="1"/>
</dbReference>